<evidence type="ECO:0000313" key="6">
    <source>
        <dbReference type="EMBL" id="KEQ75922.1"/>
    </source>
</evidence>
<dbReference type="HOGENOM" id="CLU_073146_0_0_1"/>
<dbReference type="SMART" id="SM00228">
    <property type="entry name" value="PDZ"/>
    <property type="match status" value="1"/>
</dbReference>
<evidence type="ECO:0000256" key="4">
    <source>
        <dbReference type="SAM" id="MobiDB-lite"/>
    </source>
</evidence>
<dbReference type="OrthoDB" id="72325at2759"/>
<keyword evidence="2" id="KW-0143">Chaperone</keyword>
<organism evidence="6 7">
    <name type="scientific">Aureobasidium namibiae CBS 147.97</name>
    <dbReference type="NCBI Taxonomy" id="1043004"/>
    <lineage>
        <taxon>Eukaryota</taxon>
        <taxon>Fungi</taxon>
        <taxon>Dikarya</taxon>
        <taxon>Ascomycota</taxon>
        <taxon>Pezizomycotina</taxon>
        <taxon>Dothideomycetes</taxon>
        <taxon>Dothideomycetidae</taxon>
        <taxon>Dothideales</taxon>
        <taxon>Saccotheciaceae</taxon>
        <taxon>Aureobasidium</taxon>
    </lineage>
</organism>
<sequence length="235" mass="25161">MNDIHAPTVASGPSSTQANGAEREKLSLPELIAEKDRVWSELSALGSVLDSHGVNMSTPLTTFDGYPRPDLDIAQIRTTRARIIPLKNDYKDLMARIEKAMHAHWENAAAAPLPPPSAVAARPSAQTTEAAARSSRVALEAPFAKVNSVVASSPAARAGLKPGDKITRFGDVDWMNHDKLSKVAQTVQQSEGVGITVKVIRPAATGAGEQRLEMQLTPRHNWGGRGMLGCHLLPL</sequence>
<evidence type="ECO:0000256" key="2">
    <source>
        <dbReference type="ARBA" id="ARBA00023186"/>
    </source>
</evidence>
<reference evidence="6 7" key="1">
    <citation type="journal article" date="2014" name="BMC Genomics">
        <title>Genome sequencing of four Aureobasidium pullulans varieties: biotechnological potential, stress tolerance, and description of new species.</title>
        <authorList>
            <person name="Gostin Ar C."/>
            <person name="Ohm R.A."/>
            <person name="Kogej T."/>
            <person name="Sonjak S."/>
            <person name="Turk M."/>
            <person name="Zajc J."/>
            <person name="Zalar P."/>
            <person name="Grube M."/>
            <person name="Sun H."/>
            <person name="Han J."/>
            <person name="Sharma A."/>
            <person name="Chiniquy J."/>
            <person name="Ngan C.Y."/>
            <person name="Lipzen A."/>
            <person name="Barry K."/>
            <person name="Grigoriev I.V."/>
            <person name="Gunde-Cimerman N."/>
        </authorList>
    </citation>
    <scope>NUCLEOTIDE SEQUENCE [LARGE SCALE GENOMIC DNA]</scope>
    <source>
        <strain evidence="6 7">CBS 147.97</strain>
    </source>
</reference>
<dbReference type="STRING" id="1043004.A0A074X1J8"/>
<dbReference type="FunFam" id="2.30.42.10:FF:000107">
    <property type="entry name" value="26S proteasome non-ATPase regulatory subunit 9"/>
    <property type="match status" value="1"/>
</dbReference>
<protein>
    <recommendedName>
        <fullName evidence="3">Probable 26S proteasome regulatory subunit p27</fullName>
    </recommendedName>
</protein>
<dbReference type="GO" id="GO:0070682">
    <property type="term" value="P:proteasome regulatory particle assembly"/>
    <property type="evidence" value="ECO:0007669"/>
    <property type="project" value="InterPro"/>
</dbReference>
<dbReference type="Gene3D" id="6.10.140.1710">
    <property type="match status" value="1"/>
</dbReference>
<evidence type="ECO:0000313" key="7">
    <source>
        <dbReference type="Proteomes" id="UP000027730"/>
    </source>
</evidence>
<dbReference type="InterPro" id="IPR040815">
    <property type="entry name" value="Nas2_N"/>
</dbReference>
<comment type="similarity">
    <text evidence="1">Belongs to the proteasome subunit p27 family.</text>
</comment>
<dbReference type="PANTHER" id="PTHR12651">
    <property type="entry name" value="26S PROTEASOME NON-ATPASE REGULATORY SUBUNIT 9"/>
    <property type="match status" value="1"/>
</dbReference>
<feature type="region of interest" description="Disordered" evidence="4">
    <location>
        <begin position="1"/>
        <end position="24"/>
    </location>
</feature>
<dbReference type="Proteomes" id="UP000027730">
    <property type="component" value="Unassembled WGS sequence"/>
</dbReference>
<evidence type="ECO:0000259" key="5">
    <source>
        <dbReference type="SMART" id="SM00228"/>
    </source>
</evidence>
<dbReference type="GO" id="GO:0005634">
    <property type="term" value="C:nucleus"/>
    <property type="evidence" value="ECO:0007669"/>
    <property type="project" value="TreeGrafter"/>
</dbReference>
<dbReference type="GO" id="GO:0005737">
    <property type="term" value="C:cytoplasm"/>
    <property type="evidence" value="ECO:0007669"/>
    <property type="project" value="TreeGrafter"/>
</dbReference>
<dbReference type="GO" id="GO:0000502">
    <property type="term" value="C:proteasome complex"/>
    <property type="evidence" value="ECO:0007669"/>
    <property type="project" value="UniProtKB-KW"/>
</dbReference>
<gene>
    <name evidence="6" type="ORF">M436DRAFT_40688</name>
</gene>
<dbReference type="InterPro" id="IPR041489">
    <property type="entry name" value="PDZ_6"/>
</dbReference>
<dbReference type="InterPro" id="IPR001478">
    <property type="entry name" value="PDZ"/>
</dbReference>
<accession>A0A074X1J8</accession>
<dbReference type="EMBL" id="KL584704">
    <property type="protein sequence ID" value="KEQ75922.1"/>
    <property type="molecule type" value="Genomic_DNA"/>
</dbReference>
<dbReference type="Pfam" id="PF17820">
    <property type="entry name" value="PDZ_6"/>
    <property type="match status" value="1"/>
</dbReference>
<feature type="domain" description="PDZ" evidence="5">
    <location>
        <begin position="133"/>
        <end position="203"/>
    </location>
</feature>
<dbReference type="Pfam" id="PF18265">
    <property type="entry name" value="Nas2_N"/>
    <property type="match status" value="1"/>
</dbReference>
<evidence type="ECO:0000256" key="1">
    <source>
        <dbReference type="ARBA" id="ARBA00005256"/>
    </source>
</evidence>
<dbReference type="RefSeq" id="XP_013430225.1">
    <property type="nucleotide sequence ID" value="XM_013574771.1"/>
</dbReference>
<dbReference type="Gene3D" id="2.30.42.10">
    <property type="match status" value="1"/>
</dbReference>
<proteinExistence type="inferred from homology"/>
<dbReference type="InterPro" id="IPR035269">
    <property type="entry name" value="PSMD9"/>
</dbReference>
<dbReference type="InterPro" id="IPR036034">
    <property type="entry name" value="PDZ_sf"/>
</dbReference>
<dbReference type="GeneID" id="25409420"/>
<keyword evidence="7" id="KW-1185">Reference proteome</keyword>
<dbReference type="SUPFAM" id="SSF50156">
    <property type="entry name" value="PDZ domain-like"/>
    <property type="match status" value="1"/>
</dbReference>
<evidence type="ECO:0000256" key="3">
    <source>
        <dbReference type="ARBA" id="ARBA00068021"/>
    </source>
</evidence>
<keyword evidence="6" id="KW-0647">Proteasome</keyword>
<dbReference type="PANTHER" id="PTHR12651:SF1">
    <property type="entry name" value="26S PROTEASOME NON-ATPASE REGULATORY SUBUNIT 9"/>
    <property type="match status" value="1"/>
</dbReference>
<dbReference type="AlphaFoldDB" id="A0A074X1J8"/>
<name>A0A074X1J8_9PEZI</name>